<dbReference type="GeneID" id="93824010"/>
<evidence type="ECO:0000259" key="4">
    <source>
        <dbReference type="PROSITE" id="PS50949"/>
    </source>
</evidence>
<dbReference type="SMART" id="SM00345">
    <property type="entry name" value="HTH_GNTR"/>
    <property type="match status" value="1"/>
</dbReference>
<reference evidence="10 11" key="1">
    <citation type="journal article" date="2018" name="Vet. Microbiol.">
        <title>Clonal diversity and geographic distribution of methicillin-resistant Staphylococcus pseudintermedius from Australian animals: Discovery of novel sequence types.</title>
        <authorList>
            <person name="Worthing K.A."/>
            <person name="Abraham S."/>
            <person name="Coombs G.W."/>
            <person name="Pang S."/>
            <person name="Saputra S."/>
            <person name="Jordan D."/>
            <person name="Trott D.J."/>
            <person name="Norris J.M."/>
        </authorList>
    </citation>
    <scope>NUCLEOTIDE SEQUENCE [LARGE SCALE GENOMIC DNA]</scope>
    <source>
        <strain evidence="6 11">ST525 1</strain>
        <strain evidence="7 10">ST71 3</strain>
    </source>
</reference>
<dbReference type="InterPro" id="IPR036390">
    <property type="entry name" value="WH_DNA-bd_sf"/>
</dbReference>
<dbReference type="Proteomes" id="UP000595859">
    <property type="component" value="Chromosome"/>
</dbReference>
<dbReference type="PRINTS" id="PR00035">
    <property type="entry name" value="HTHGNTR"/>
</dbReference>
<dbReference type="InterPro" id="IPR028978">
    <property type="entry name" value="Chorismate_lyase_/UTRA_dom_sf"/>
</dbReference>
<organism evidence="9 12">
    <name type="scientific">Staphylococcus pseudintermedius</name>
    <dbReference type="NCBI Taxonomy" id="283734"/>
    <lineage>
        <taxon>Bacteria</taxon>
        <taxon>Bacillati</taxon>
        <taxon>Bacillota</taxon>
        <taxon>Bacilli</taxon>
        <taxon>Bacillales</taxon>
        <taxon>Staphylococcaceae</taxon>
        <taxon>Staphylococcus</taxon>
        <taxon>Staphylococcus intermedius group</taxon>
    </lineage>
</organism>
<dbReference type="FunFam" id="1.10.10.10:FF:000079">
    <property type="entry name" value="GntR family transcriptional regulator"/>
    <property type="match status" value="1"/>
</dbReference>
<gene>
    <name evidence="6" type="ORF">DD902_00275</name>
    <name evidence="7" type="ORF">DD924_07825</name>
    <name evidence="9" type="ORF">DV961_04180</name>
    <name evidence="5" type="ORF">EGV54_08005</name>
    <name evidence="8" type="ORF">JGZ15_00500</name>
</gene>
<dbReference type="EMBL" id="QEIV01000685">
    <property type="protein sequence ID" value="PWZ98487.1"/>
    <property type="molecule type" value="Genomic_DNA"/>
</dbReference>
<dbReference type="CDD" id="cd07377">
    <property type="entry name" value="WHTH_GntR"/>
    <property type="match status" value="1"/>
</dbReference>
<reference evidence="8 13" key="5">
    <citation type="submission" date="2020-12" db="EMBL/GenBank/DDBJ databases">
        <title>Whole genome sequencing and de novo assembly of Staphylococcus pseudintermedius: a novel pangenome approach to unravel pathogenesis of canine pyoderma.</title>
        <authorList>
            <person name="Ferrer L."/>
            <person name="Perez D."/>
            <person name="Fonticoba R."/>
            <person name="Vines J."/>
            <person name="Fabregas N."/>
            <person name="Madronero S."/>
            <person name="Meroni G."/>
            <person name="Martino P."/>
            <person name="Martinez S."/>
            <person name="Cusco A."/>
            <person name="Migura L."/>
            <person name="Francino O."/>
        </authorList>
    </citation>
    <scope>NUCLEOTIDE SEQUENCE [LARGE SCALE GENOMIC DNA]</scope>
    <source>
        <strain evidence="8 13">HSP080</strain>
    </source>
</reference>
<evidence type="ECO:0000313" key="7">
    <source>
        <dbReference type="EMBL" id="PWZ98487.1"/>
    </source>
</evidence>
<dbReference type="PANTHER" id="PTHR44846:SF1">
    <property type="entry name" value="MANNOSYL-D-GLYCERATE TRANSPORT_METABOLISM SYSTEM REPRESSOR MNGR-RELATED"/>
    <property type="match status" value="1"/>
</dbReference>
<dbReference type="SMART" id="SM00866">
    <property type="entry name" value="UTRA"/>
    <property type="match status" value="1"/>
</dbReference>
<dbReference type="InterPro" id="IPR036388">
    <property type="entry name" value="WH-like_DNA-bd_sf"/>
</dbReference>
<dbReference type="InterPro" id="IPR000524">
    <property type="entry name" value="Tscrpt_reg_HTH_GntR"/>
</dbReference>
<evidence type="ECO:0000313" key="8">
    <source>
        <dbReference type="EMBL" id="QQM98206.1"/>
    </source>
</evidence>
<dbReference type="EMBL" id="QEIT01000004">
    <property type="protein sequence ID" value="PWZ77317.1"/>
    <property type="molecule type" value="Genomic_DNA"/>
</dbReference>
<evidence type="ECO:0000313" key="14">
    <source>
        <dbReference type="Proteomes" id="UP000600220"/>
    </source>
</evidence>
<dbReference type="eggNOG" id="COG2188">
    <property type="taxonomic scope" value="Bacteria"/>
</dbReference>
<reference evidence="9" key="2">
    <citation type="journal article" date="2018" name="Vet. Microbiol.">
        <title>Methicillin-resistant staphylococci amongst veterinary personnel, personnel-owned pets, patients and the hospital environment of two small animal veterinary hospitals.</title>
        <authorList>
            <person name="Worthing K.A."/>
            <person name="Brown J."/>
            <person name="Gerber L."/>
            <person name="Abraham S."/>
            <person name="Trott D."/>
            <person name="Norris J.M."/>
        </authorList>
    </citation>
    <scope>NUCLEOTIDE SEQUENCE</scope>
    <source>
        <strain evidence="9">ST496-2</strain>
    </source>
</reference>
<evidence type="ECO:0000313" key="13">
    <source>
        <dbReference type="Proteomes" id="UP000595859"/>
    </source>
</evidence>
<evidence type="ECO:0000313" key="6">
    <source>
        <dbReference type="EMBL" id="PWZ77317.1"/>
    </source>
</evidence>
<dbReference type="Proteomes" id="UP000600220">
    <property type="component" value="Unassembled WGS sequence"/>
</dbReference>
<keyword evidence="3" id="KW-0804">Transcription</keyword>
<dbReference type="GO" id="GO:0003677">
    <property type="term" value="F:DNA binding"/>
    <property type="evidence" value="ECO:0007669"/>
    <property type="project" value="UniProtKB-KW"/>
</dbReference>
<evidence type="ECO:0000313" key="12">
    <source>
        <dbReference type="Proteomes" id="UP000256409"/>
    </source>
</evidence>
<name>A0A166MUV0_STAPS</name>
<dbReference type="SUPFAM" id="SSF64288">
    <property type="entry name" value="Chorismate lyase-like"/>
    <property type="match status" value="1"/>
</dbReference>
<sequence>MSEKLPLYYQVYKGIHSRIKAGEYKEGDKIPSERKLCEQFGVSRITVREALDRLEKDHVIKREHGKGSFVLGSQYTQFLNELYSFKDEIEKNGDEASTKMLSIKLIPSTTFLQEKMNLKPYQYVYELKRLRLSNDVPLIYEVSYLPMRFCEGLEQFDFNRVSLYETLNYHYGLQITNACENLTASKLSKEHAKLLNGVVDDSCMFIERFSYVDEDLIEFTQSIASGHKYKYTVQLM</sequence>
<evidence type="ECO:0000313" key="10">
    <source>
        <dbReference type="Proteomes" id="UP000246351"/>
    </source>
</evidence>
<dbReference type="Proteomes" id="UP000256409">
    <property type="component" value="Unassembled WGS sequence"/>
</dbReference>
<dbReference type="Proteomes" id="UP000246351">
    <property type="component" value="Unassembled WGS sequence"/>
</dbReference>
<dbReference type="Gene3D" id="1.10.10.10">
    <property type="entry name" value="Winged helix-like DNA-binding domain superfamily/Winged helix DNA-binding domain"/>
    <property type="match status" value="1"/>
</dbReference>
<reference evidence="5 14" key="4">
    <citation type="submission" date="2018-11" db="EMBL/GenBank/DDBJ databases">
        <authorList>
            <consortium name="Veterinary Laboratory Investigation and Response Network"/>
        </authorList>
    </citation>
    <scope>NUCLEOTIDE SEQUENCE [LARGE SCALE GENOMIC DNA]</scope>
    <source>
        <strain evidence="5 14">SPSE-18-VL-LA-PA-Ryan-0021</strain>
    </source>
</reference>
<accession>A0A166MUV0</accession>
<reference evidence="12" key="3">
    <citation type="journal article" date="2018" name="Vet. Microbiol.">
        <title>Molecular epidemiology of methicillin-resistant staphylococci amongst veterinary personnel, personnel-owned pets, patients and the hospital environment of two companion animal veterinary hospitals.</title>
        <authorList>
            <person name="Worthing K.A."/>
            <person name="Brown J."/>
            <person name="Gerber L."/>
            <person name="Abraham S."/>
            <person name="Trott D."/>
            <person name="Norris J.M."/>
        </authorList>
    </citation>
    <scope>NUCLEOTIDE SEQUENCE [LARGE SCALE GENOMIC DNA]</scope>
    <source>
        <strain evidence="12">ST496-2</strain>
    </source>
</reference>
<dbReference type="Gene3D" id="3.40.1410.10">
    <property type="entry name" value="Chorismate lyase-like"/>
    <property type="match status" value="1"/>
</dbReference>
<evidence type="ECO:0000256" key="3">
    <source>
        <dbReference type="ARBA" id="ARBA00023163"/>
    </source>
</evidence>
<evidence type="ECO:0000313" key="5">
    <source>
        <dbReference type="EMBL" id="EGQ4385033.1"/>
    </source>
</evidence>
<dbReference type="RefSeq" id="WP_014612756.1">
    <property type="nucleotide sequence ID" value="NZ_AP019372.1"/>
</dbReference>
<dbReference type="Pfam" id="PF00392">
    <property type="entry name" value="GntR"/>
    <property type="match status" value="1"/>
</dbReference>
<protein>
    <submittedName>
        <fullName evidence="9">GntR family transcriptional regulator</fullName>
    </submittedName>
</protein>
<dbReference type="EMBL" id="CP066884">
    <property type="protein sequence ID" value="QQM98206.1"/>
    <property type="molecule type" value="Genomic_DNA"/>
</dbReference>
<dbReference type="Proteomes" id="UP000246800">
    <property type="component" value="Unassembled WGS sequence"/>
</dbReference>
<keyword evidence="1" id="KW-0805">Transcription regulation</keyword>
<keyword evidence="2" id="KW-0238">DNA-binding</keyword>
<dbReference type="GO" id="GO:0045892">
    <property type="term" value="P:negative regulation of DNA-templated transcription"/>
    <property type="evidence" value="ECO:0007669"/>
    <property type="project" value="TreeGrafter"/>
</dbReference>
<evidence type="ECO:0000256" key="2">
    <source>
        <dbReference type="ARBA" id="ARBA00023125"/>
    </source>
</evidence>
<dbReference type="InterPro" id="IPR050679">
    <property type="entry name" value="Bact_HTH_transcr_reg"/>
</dbReference>
<evidence type="ECO:0000256" key="1">
    <source>
        <dbReference type="ARBA" id="ARBA00023015"/>
    </source>
</evidence>
<keyword evidence="14" id="KW-1185">Reference proteome</keyword>
<dbReference type="Pfam" id="PF07702">
    <property type="entry name" value="UTRA"/>
    <property type="match status" value="1"/>
</dbReference>
<proteinExistence type="predicted"/>
<dbReference type="SUPFAM" id="SSF46785">
    <property type="entry name" value="Winged helix' DNA-binding domain"/>
    <property type="match status" value="1"/>
</dbReference>
<evidence type="ECO:0000313" key="9">
    <source>
        <dbReference type="EMBL" id="REA82936.1"/>
    </source>
</evidence>
<evidence type="ECO:0000313" key="11">
    <source>
        <dbReference type="Proteomes" id="UP000246800"/>
    </source>
</evidence>
<dbReference type="PANTHER" id="PTHR44846">
    <property type="entry name" value="MANNOSYL-D-GLYCERATE TRANSPORT/METABOLISM SYSTEM REPRESSOR MNGR-RELATED"/>
    <property type="match status" value="1"/>
</dbReference>
<dbReference type="InterPro" id="IPR011663">
    <property type="entry name" value="UTRA"/>
</dbReference>
<dbReference type="EMBL" id="QQPC01000018">
    <property type="protein sequence ID" value="REA82936.1"/>
    <property type="molecule type" value="Genomic_DNA"/>
</dbReference>
<dbReference type="PROSITE" id="PS50949">
    <property type="entry name" value="HTH_GNTR"/>
    <property type="match status" value="1"/>
</dbReference>
<feature type="domain" description="HTH gntR-type" evidence="4">
    <location>
        <begin position="5"/>
        <end position="73"/>
    </location>
</feature>
<dbReference type="EMBL" id="AAXKXX010000011">
    <property type="protein sequence ID" value="EGQ4385033.1"/>
    <property type="molecule type" value="Genomic_DNA"/>
</dbReference>
<dbReference type="OrthoDB" id="9815017at2"/>
<dbReference type="STRING" id="937773.SPSINT_2360"/>
<dbReference type="AlphaFoldDB" id="A0A166MUV0"/>
<dbReference type="GO" id="GO:0003700">
    <property type="term" value="F:DNA-binding transcription factor activity"/>
    <property type="evidence" value="ECO:0007669"/>
    <property type="project" value="InterPro"/>
</dbReference>
<dbReference type="OMA" id="VLVHCEQ"/>